<evidence type="ECO:0000313" key="2">
    <source>
        <dbReference type="Proteomes" id="UP000298781"/>
    </source>
</evidence>
<organism evidence="1 2">
    <name type="scientific">Phreatobacter stygius</name>
    <dbReference type="NCBI Taxonomy" id="1940610"/>
    <lineage>
        <taxon>Bacteria</taxon>
        <taxon>Pseudomonadati</taxon>
        <taxon>Pseudomonadota</taxon>
        <taxon>Alphaproteobacteria</taxon>
        <taxon>Hyphomicrobiales</taxon>
        <taxon>Phreatobacteraceae</taxon>
        <taxon>Phreatobacter</taxon>
    </lineage>
</organism>
<reference evidence="1 2" key="1">
    <citation type="submission" date="2019-04" db="EMBL/GenBank/DDBJ databases">
        <title>Phreatobacter aquaticus sp. nov.</title>
        <authorList>
            <person name="Choi A."/>
        </authorList>
    </citation>
    <scope>NUCLEOTIDE SEQUENCE [LARGE SCALE GENOMIC DNA]</scope>
    <source>
        <strain evidence="1 2">KCTC 52518</strain>
    </source>
</reference>
<name>A0A4D7B6B8_9HYPH</name>
<dbReference type="OrthoDB" id="8163580at2"/>
<dbReference type="Proteomes" id="UP000298781">
    <property type="component" value="Chromosome"/>
</dbReference>
<dbReference type="AlphaFoldDB" id="A0A4D7B6B8"/>
<dbReference type="EMBL" id="CP039690">
    <property type="protein sequence ID" value="QCI65740.1"/>
    <property type="molecule type" value="Genomic_DNA"/>
</dbReference>
<keyword evidence="2" id="KW-1185">Reference proteome</keyword>
<sequence>MTGPRKPGCDEQLVWQDIFSAFVEATLPLIRDHLARGVGHHGMIANLLNARGIPCFGHARWTATDIRMVLSHGASREPG</sequence>
<dbReference type="KEGG" id="pstg:E8M01_16895"/>
<gene>
    <name evidence="1" type="ORF">E8M01_16895</name>
</gene>
<evidence type="ECO:0008006" key="3">
    <source>
        <dbReference type="Google" id="ProtNLM"/>
    </source>
</evidence>
<evidence type="ECO:0000313" key="1">
    <source>
        <dbReference type="EMBL" id="QCI65740.1"/>
    </source>
</evidence>
<accession>A0A4D7B6B8</accession>
<dbReference type="RefSeq" id="WP_136961186.1">
    <property type="nucleotide sequence ID" value="NZ_CP039690.1"/>
</dbReference>
<proteinExistence type="predicted"/>
<protein>
    <recommendedName>
        <fullName evidence="3">Recombinase domain-containing protein</fullName>
    </recommendedName>
</protein>